<reference evidence="5" key="4">
    <citation type="journal article" date="2019" name="Int. J. Syst. Evol. Microbiol.">
        <title>The Global Catalogue of Microorganisms (GCM) 10K type strain sequencing project: providing services to taxonomists for standard genome sequencing and annotation.</title>
        <authorList>
            <consortium name="The Broad Institute Genomics Platform"/>
            <consortium name="The Broad Institute Genome Sequencing Center for Infectious Disease"/>
            <person name="Wu L."/>
            <person name="Ma J."/>
        </authorList>
    </citation>
    <scope>NUCLEOTIDE SEQUENCE [LARGE SCALE GENOMIC DNA]</scope>
    <source>
        <strain evidence="5">CGMCC 1.12707</strain>
    </source>
</reference>
<dbReference type="RefSeq" id="WP_083580323.1">
    <property type="nucleotide sequence ID" value="NZ_BMFL01000011.1"/>
</dbReference>
<feature type="domain" description="DUF1737" evidence="1">
    <location>
        <begin position="1"/>
        <end position="44"/>
    </location>
</feature>
<proteinExistence type="predicted"/>
<sequence>MTDYKVIYGFSTEELENKVNKYLSQGYKLAGGVCADNDSYLQAIYKG</sequence>
<evidence type="ECO:0000313" key="3">
    <source>
        <dbReference type="EMBL" id="SHL06820.1"/>
    </source>
</evidence>
<dbReference type="Pfam" id="PF08410">
    <property type="entry name" value="DUF1737"/>
    <property type="match status" value="1"/>
</dbReference>
<gene>
    <name evidence="2" type="ORF">GCM10010984_18440</name>
    <name evidence="3" type="ORF">SAMN05443634_105292</name>
</gene>
<dbReference type="EMBL" id="FRBH01000005">
    <property type="protein sequence ID" value="SHL06820.1"/>
    <property type="molecule type" value="Genomic_DNA"/>
</dbReference>
<evidence type="ECO:0000313" key="2">
    <source>
        <dbReference type="EMBL" id="GGF01269.1"/>
    </source>
</evidence>
<protein>
    <recommendedName>
        <fullName evidence="1">DUF1737 domain-containing protein</fullName>
    </recommendedName>
</protein>
<dbReference type="InterPro" id="IPR013619">
    <property type="entry name" value="DUF1737"/>
</dbReference>
<reference evidence="4" key="2">
    <citation type="submission" date="2016-11" db="EMBL/GenBank/DDBJ databases">
        <authorList>
            <person name="Varghese N."/>
            <person name="Submissions S."/>
        </authorList>
    </citation>
    <scope>NUCLEOTIDE SEQUENCE [LARGE SCALE GENOMIC DNA]</scope>
    <source>
        <strain evidence="4">DSM 27989</strain>
    </source>
</reference>
<keyword evidence="5" id="KW-1185">Reference proteome</keyword>
<evidence type="ECO:0000259" key="1">
    <source>
        <dbReference type="Pfam" id="PF08410"/>
    </source>
</evidence>
<accession>A0A1M6XLC6</accession>
<dbReference type="Proteomes" id="UP000184120">
    <property type="component" value="Unassembled WGS sequence"/>
</dbReference>
<evidence type="ECO:0000313" key="5">
    <source>
        <dbReference type="Proteomes" id="UP000650994"/>
    </source>
</evidence>
<reference evidence="2" key="5">
    <citation type="submission" date="2024-05" db="EMBL/GenBank/DDBJ databases">
        <authorList>
            <person name="Sun Q."/>
            <person name="Zhou Y."/>
        </authorList>
    </citation>
    <scope>NUCLEOTIDE SEQUENCE</scope>
    <source>
        <strain evidence="2">CGMCC 1.12707</strain>
    </source>
</reference>
<reference evidence="2" key="1">
    <citation type="journal article" date="2014" name="Int. J. Syst. Evol. Microbiol.">
        <title>Complete genome of a new Firmicutes species belonging to the dominant human colonic microbiota ('Ruminococcus bicirculans') reveals two chromosomes and a selective capacity to utilize plant glucans.</title>
        <authorList>
            <consortium name="NISC Comparative Sequencing Program"/>
            <person name="Wegmann U."/>
            <person name="Louis P."/>
            <person name="Goesmann A."/>
            <person name="Henrissat B."/>
            <person name="Duncan S.H."/>
            <person name="Flint H.J."/>
        </authorList>
    </citation>
    <scope>NUCLEOTIDE SEQUENCE</scope>
    <source>
        <strain evidence="2">CGMCC 1.12707</strain>
    </source>
</reference>
<name>A0A1M6XLC6_9FLAO</name>
<evidence type="ECO:0000313" key="4">
    <source>
        <dbReference type="Proteomes" id="UP000184120"/>
    </source>
</evidence>
<dbReference type="EMBL" id="BMFL01000011">
    <property type="protein sequence ID" value="GGF01269.1"/>
    <property type="molecule type" value="Genomic_DNA"/>
</dbReference>
<dbReference type="AlphaFoldDB" id="A0A1M6XLC6"/>
<organism evidence="3 4">
    <name type="scientific">Chishuiella changwenlii</name>
    <dbReference type="NCBI Taxonomy" id="1434701"/>
    <lineage>
        <taxon>Bacteria</taxon>
        <taxon>Pseudomonadati</taxon>
        <taxon>Bacteroidota</taxon>
        <taxon>Flavobacteriia</taxon>
        <taxon>Flavobacteriales</taxon>
        <taxon>Weeksellaceae</taxon>
        <taxon>Chishuiella</taxon>
    </lineage>
</organism>
<reference evidence="3" key="3">
    <citation type="submission" date="2016-11" db="EMBL/GenBank/DDBJ databases">
        <authorList>
            <person name="Jaros S."/>
            <person name="Januszkiewicz K."/>
            <person name="Wedrychowicz H."/>
        </authorList>
    </citation>
    <scope>NUCLEOTIDE SEQUENCE [LARGE SCALE GENOMIC DNA]</scope>
    <source>
        <strain evidence="3">DSM 27989</strain>
    </source>
</reference>
<dbReference type="Proteomes" id="UP000650994">
    <property type="component" value="Unassembled WGS sequence"/>
</dbReference>